<comment type="caution">
    <text evidence="1">The sequence shown here is derived from an EMBL/GenBank/DDBJ whole genome shotgun (WGS) entry which is preliminary data.</text>
</comment>
<organism evidence="1 2">
    <name type="scientific">Cirrhinus mrigala</name>
    <name type="common">Mrigala</name>
    <dbReference type="NCBI Taxonomy" id="683832"/>
    <lineage>
        <taxon>Eukaryota</taxon>
        <taxon>Metazoa</taxon>
        <taxon>Chordata</taxon>
        <taxon>Craniata</taxon>
        <taxon>Vertebrata</taxon>
        <taxon>Euteleostomi</taxon>
        <taxon>Actinopterygii</taxon>
        <taxon>Neopterygii</taxon>
        <taxon>Teleostei</taxon>
        <taxon>Ostariophysi</taxon>
        <taxon>Cypriniformes</taxon>
        <taxon>Cyprinidae</taxon>
        <taxon>Labeoninae</taxon>
        <taxon>Labeonini</taxon>
        <taxon>Cirrhinus</taxon>
    </lineage>
</organism>
<reference evidence="1 2" key="1">
    <citation type="submission" date="2024-05" db="EMBL/GenBank/DDBJ databases">
        <title>Genome sequencing and assembly of Indian major carp, Cirrhinus mrigala (Hamilton, 1822).</title>
        <authorList>
            <person name="Mohindra V."/>
            <person name="Chowdhury L.M."/>
            <person name="Lal K."/>
            <person name="Jena J.K."/>
        </authorList>
    </citation>
    <scope>NUCLEOTIDE SEQUENCE [LARGE SCALE GENOMIC DNA]</scope>
    <source>
        <strain evidence="1">CM1030</strain>
        <tissue evidence="1">Blood</tissue>
    </source>
</reference>
<dbReference type="EMBL" id="JAMKFB020000005">
    <property type="protein sequence ID" value="KAL0193388.1"/>
    <property type="molecule type" value="Genomic_DNA"/>
</dbReference>
<keyword evidence="2" id="KW-1185">Reference proteome</keyword>
<proteinExistence type="predicted"/>
<evidence type="ECO:0000313" key="1">
    <source>
        <dbReference type="EMBL" id="KAL0193388.1"/>
    </source>
</evidence>
<evidence type="ECO:0000313" key="2">
    <source>
        <dbReference type="Proteomes" id="UP001529510"/>
    </source>
</evidence>
<gene>
    <name evidence="1" type="ORF">M9458_011684</name>
</gene>
<feature type="non-terminal residue" evidence="1">
    <location>
        <position position="58"/>
    </location>
</feature>
<protein>
    <submittedName>
        <fullName evidence="1">Uncharacterized protein</fullName>
    </submittedName>
</protein>
<dbReference type="Proteomes" id="UP001529510">
    <property type="component" value="Unassembled WGS sequence"/>
</dbReference>
<dbReference type="AlphaFoldDB" id="A0ABD0R4D2"/>
<accession>A0ABD0R4D2</accession>
<sequence length="58" mass="6972">EAVRECQRERMNGQTKTILTEKLLIQIVRSTKMKERTDDFSYTTERDIKRDALLDIRQ</sequence>
<name>A0ABD0R4D2_CIRMR</name>
<feature type="non-terminal residue" evidence="1">
    <location>
        <position position="1"/>
    </location>
</feature>